<dbReference type="InterPro" id="IPR011990">
    <property type="entry name" value="TPR-like_helical_dom_sf"/>
</dbReference>
<dbReference type="InterPro" id="IPR000719">
    <property type="entry name" value="Prot_kinase_dom"/>
</dbReference>
<dbReference type="PROSITE" id="PS00107">
    <property type="entry name" value="PROTEIN_KINASE_ATP"/>
    <property type="match status" value="1"/>
</dbReference>
<dbReference type="PANTHER" id="PTHR46082">
    <property type="entry name" value="ATP/GTP-BINDING PROTEIN-RELATED"/>
    <property type="match status" value="1"/>
</dbReference>
<dbReference type="Pfam" id="PF13424">
    <property type="entry name" value="TPR_12"/>
    <property type="match status" value="3"/>
</dbReference>
<accession>A0ABV6YM23</accession>
<evidence type="ECO:0000256" key="5">
    <source>
        <dbReference type="SAM" id="Phobius"/>
    </source>
</evidence>
<evidence type="ECO:0000256" key="4">
    <source>
        <dbReference type="SAM" id="MobiDB-lite"/>
    </source>
</evidence>
<dbReference type="PANTHER" id="PTHR46082:SF6">
    <property type="entry name" value="AAA+ ATPASE DOMAIN-CONTAINING PROTEIN-RELATED"/>
    <property type="match status" value="1"/>
</dbReference>
<dbReference type="Proteomes" id="UP001593833">
    <property type="component" value="Unassembled WGS sequence"/>
</dbReference>
<dbReference type="Pfam" id="PF00069">
    <property type="entry name" value="Pkinase"/>
    <property type="match status" value="1"/>
</dbReference>
<feature type="binding site" evidence="3">
    <location>
        <position position="86"/>
    </location>
    <ligand>
        <name>ATP</name>
        <dbReference type="ChEBI" id="CHEBI:30616"/>
    </ligand>
</feature>
<evidence type="ECO:0000256" key="1">
    <source>
        <dbReference type="ARBA" id="ARBA00022741"/>
    </source>
</evidence>
<dbReference type="SUPFAM" id="SSF56112">
    <property type="entry name" value="Protein kinase-like (PK-like)"/>
    <property type="match status" value="1"/>
</dbReference>
<dbReference type="Pfam" id="PF13374">
    <property type="entry name" value="TPR_10"/>
    <property type="match status" value="2"/>
</dbReference>
<dbReference type="PROSITE" id="PS00108">
    <property type="entry name" value="PROTEIN_KINASE_ST"/>
    <property type="match status" value="1"/>
</dbReference>
<dbReference type="CDD" id="cd14014">
    <property type="entry name" value="STKc_PknB_like"/>
    <property type="match status" value="1"/>
</dbReference>
<sequence length="939" mass="103791">MTPKDPTGSSDPEEPRKAPRHGSDRSQEPYSPADISEQFRRPLPNAAPPLDRIGPYRILESLGEGGMGEVFLAEQQEPIRRRVALKVIKLGMDTKEVIGRFESERQALALMNHPNVAKVFDAGATEQGRPYFVMEHVPGVSINDYCDLHNLSTRERLELLIPVCLAIHHAHQKGIIHRDVKPSNVLVAVQDGKPVPKVIDFGVAKAIDHRLTQKTVLTEQGRLIGTPAYMSPEQAEMTGLNIDTTTDVYSLGVLLYELLVGVLPFDPHELLDVGPEGIHRVIREVDPPTPSSRISTLGASAREVALHRHALPDVLVRQVRGELDWITMRAMEKDRTRRYPSASELAADIERYLRNEPVIASPPSAAYRLSKLVRRRRGVFASLAAVFLALMAGVVVSTTMYFRAERAREEAQARAEELDLVTEFQASMLSGIDVEEMGRAMVDDLRDRVQDSLEGEGISSEKVESALAVLDRTLRRANATDMALELVDEQVLNRAVEAIGEKFADQPLVRAALQQTVADTYTEFGRYPRALTLQEAALDTRRHMLGDDHPETLNSINYMGVLLYSMGKLDEALVYWREALEGRRKVLGDDHPKTLISIGNMGSLLWSMGKFDEALSYFQEDLEVSRRVLGNDDPNTLTSINNMGVLLHEMGKFDEALVYCREALEARRRVLGDDHTSTLTSIGNKGSLLADMGKLDEALVYHRKDLEGNRRVLGDDHPNTLISINNLGLLLAEMGGRDEALVYYREALEGFRRVLGDDHPETLISIGNVGGVLWSMGKLDEALVYCREALEGKRKVLGDDHPETLGSIYKLGGLFLDQGKAQEAMALLTPAEAAARLAFTGGNVRRLGLFLTPLGRSRAATGAFDAALSDLTEAYAILREAPSATTESRKKALTGLVNLYEAWHSAEPGAGYDTKAAEWRAKLEDEGASTGARWSQKNL</sequence>
<keyword evidence="1 3" id="KW-0547">Nucleotide-binding</keyword>
<evidence type="ECO:0000313" key="7">
    <source>
        <dbReference type="EMBL" id="MFC1573363.1"/>
    </source>
</evidence>
<dbReference type="InterPro" id="IPR008271">
    <property type="entry name" value="Ser/Thr_kinase_AS"/>
</dbReference>
<dbReference type="InterPro" id="IPR017441">
    <property type="entry name" value="Protein_kinase_ATP_BS"/>
</dbReference>
<evidence type="ECO:0000256" key="2">
    <source>
        <dbReference type="ARBA" id="ARBA00022840"/>
    </source>
</evidence>
<dbReference type="Gene3D" id="3.30.200.20">
    <property type="entry name" value="Phosphorylase Kinase, domain 1"/>
    <property type="match status" value="1"/>
</dbReference>
<evidence type="ECO:0000313" key="8">
    <source>
        <dbReference type="Proteomes" id="UP001593833"/>
    </source>
</evidence>
<evidence type="ECO:0000256" key="3">
    <source>
        <dbReference type="PROSITE-ProRule" id="PRU10141"/>
    </source>
</evidence>
<proteinExistence type="predicted"/>
<keyword evidence="5" id="KW-0472">Membrane</keyword>
<keyword evidence="2 3" id="KW-0067">ATP-binding</keyword>
<dbReference type="InterPro" id="IPR019734">
    <property type="entry name" value="TPR_rpt"/>
</dbReference>
<dbReference type="SMART" id="SM00220">
    <property type="entry name" value="S_TKc"/>
    <property type="match status" value="1"/>
</dbReference>
<feature type="domain" description="Protein kinase" evidence="6">
    <location>
        <begin position="56"/>
        <end position="353"/>
    </location>
</feature>
<dbReference type="PROSITE" id="PS50011">
    <property type="entry name" value="PROTEIN_KINASE_DOM"/>
    <property type="match status" value="1"/>
</dbReference>
<keyword evidence="5" id="KW-1133">Transmembrane helix</keyword>
<keyword evidence="8" id="KW-1185">Reference proteome</keyword>
<dbReference type="Gene3D" id="1.25.40.10">
    <property type="entry name" value="Tetratricopeptide repeat domain"/>
    <property type="match status" value="2"/>
</dbReference>
<feature type="transmembrane region" description="Helical" evidence="5">
    <location>
        <begin position="378"/>
        <end position="402"/>
    </location>
</feature>
<dbReference type="SUPFAM" id="SSF48452">
    <property type="entry name" value="TPR-like"/>
    <property type="match status" value="1"/>
</dbReference>
<organism evidence="7 8">
    <name type="scientific">Eiseniibacteriota bacterium</name>
    <dbReference type="NCBI Taxonomy" id="2212470"/>
    <lineage>
        <taxon>Bacteria</taxon>
        <taxon>Candidatus Eiseniibacteriota</taxon>
    </lineage>
</organism>
<dbReference type="SMART" id="SM00028">
    <property type="entry name" value="TPR"/>
    <property type="match status" value="6"/>
</dbReference>
<feature type="region of interest" description="Disordered" evidence="4">
    <location>
        <begin position="1"/>
        <end position="52"/>
    </location>
</feature>
<dbReference type="InterPro" id="IPR011009">
    <property type="entry name" value="Kinase-like_dom_sf"/>
</dbReference>
<dbReference type="InterPro" id="IPR053137">
    <property type="entry name" value="NLR-like"/>
</dbReference>
<gene>
    <name evidence="7" type="ORF">ACFL6M_07175</name>
</gene>
<reference evidence="7 8" key="1">
    <citation type="submission" date="2024-09" db="EMBL/GenBank/DDBJ databases">
        <authorList>
            <person name="D'Angelo T."/>
        </authorList>
    </citation>
    <scope>NUCLEOTIDE SEQUENCE [LARGE SCALE GENOMIC DNA]</scope>
    <source>
        <strain evidence="7">SAG AM-320-E07</strain>
    </source>
</reference>
<name>A0ABV6YM23_UNCEI</name>
<dbReference type="Gene3D" id="1.10.510.10">
    <property type="entry name" value="Transferase(Phosphotransferase) domain 1"/>
    <property type="match status" value="1"/>
</dbReference>
<protein>
    <submittedName>
        <fullName evidence="7">Tetratricopeptide repeat protein</fullName>
    </submittedName>
</protein>
<feature type="compositionally biased region" description="Basic and acidic residues" evidence="4">
    <location>
        <begin position="13"/>
        <end position="27"/>
    </location>
</feature>
<evidence type="ECO:0000259" key="6">
    <source>
        <dbReference type="PROSITE" id="PS50011"/>
    </source>
</evidence>
<comment type="caution">
    <text evidence="7">The sequence shown here is derived from an EMBL/GenBank/DDBJ whole genome shotgun (WGS) entry which is preliminary data.</text>
</comment>
<keyword evidence="5" id="KW-0812">Transmembrane</keyword>
<dbReference type="EMBL" id="JBHPKH010000135">
    <property type="protein sequence ID" value="MFC1573363.1"/>
    <property type="molecule type" value="Genomic_DNA"/>
</dbReference>